<comment type="caution">
    <text evidence="11">The sequence shown here is derived from an EMBL/GenBank/DDBJ whole genome shotgun (WGS) entry which is preliminary data.</text>
</comment>
<evidence type="ECO:0000313" key="11">
    <source>
        <dbReference type="EMBL" id="MQX38478.1"/>
    </source>
</evidence>
<feature type="domain" description="Histidine kinase" evidence="8">
    <location>
        <begin position="475"/>
        <end position="689"/>
    </location>
</feature>
<evidence type="ECO:0000259" key="10">
    <source>
        <dbReference type="PROSITE" id="PS50113"/>
    </source>
</evidence>
<feature type="transmembrane region" description="Helical" evidence="7">
    <location>
        <begin position="28"/>
        <end position="48"/>
    </location>
</feature>
<dbReference type="Pfam" id="PF08448">
    <property type="entry name" value="PAS_4"/>
    <property type="match status" value="1"/>
</dbReference>
<dbReference type="InterPro" id="IPR000700">
    <property type="entry name" value="PAS-assoc_C"/>
</dbReference>
<dbReference type="Pfam" id="PF00512">
    <property type="entry name" value="HisKA"/>
    <property type="match status" value="1"/>
</dbReference>
<feature type="domain" description="PAS" evidence="9">
    <location>
        <begin position="199"/>
        <end position="272"/>
    </location>
</feature>
<name>A0A7X1ZHR9_9PROT</name>
<proteinExistence type="predicted"/>
<evidence type="ECO:0000256" key="7">
    <source>
        <dbReference type="SAM" id="Phobius"/>
    </source>
</evidence>
<feature type="domain" description="PAC" evidence="10">
    <location>
        <begin position="405"/>
        <end position="457"/>
    </location>
</feature>
<dbReference type="InterPro" id="IPR000014">
    <property type="entry name" value="PAS"/>
</dbReference>
<dbReference type="Gene3D" id="2.10.70.100">
    <property type="match status" value="1"/>
</dbReference>
<dbReference type="InterPro" id="IPR001610">
    <property type="entry name" value="PAC"/>
</dbReference>
<dbReference type="CDD" id="cd00130">
    <property type="entry name" value="PAS"/>
    <property type="match status" value="2"/>
</dbReference>
<dbReference type="InterPro" id="IPR013655">
    <property type="entry name" value="PAS_fold_3"/>
</dbReference>
<dbReference type="EMBL" id="WIVE01000107">
    <property type="protein sequence ID" value="MQX38478.1"/>
    <property type="molecule type" value="Genomic_DNA"/>
</dbReference>
<sequence length="700" mass="75648">MGDQGHHTGPGGGGAARVDDGPPLRGDVTVFLILAALGAAASFVSLNIPETPLYLDTRMAFGLMGFALLRRWWLALLLALVLSVSGFHTLPLGIVVPTNLLYLLPALAATRVVYGRGLRHVRSLALFGLGWALWVLACYQIIHGPAIAVAYALLDARPVAAAVIDSARVQPFLAESLLVALISTSGLLVLRGRAEIARHRHELAVTLESIGDAVIATDLRGRVTRLNGEAARLTAWDSAEALGRPLSEILTLVNARTGAPVESPVATVLREQRTVDLANHTALIPRVGPVRQIADSAAPIRDTDGRMLGVVMVLRDVTEAYARREALAHRQRQLDLALDAAGMGIWDWDIQSNTLDWLGHQASLFGLRPEDFDGRLESTQALVHPDDWEATIAGALATSRDGAPYDQTFRSVWPDGSVHWLRAVAKLIRDAEGRPWRVIGTTEDITERKAAEERLHATVDALSHSNTELERFAYVASHDLQEPIRSMVAYSQLLGQRYGDRLDDDAQAFLEFIIDGAKRMQALVLDLLEYSRVQAGGLPFTTVDMGGVVRAACDNLANAIRCSAARVEVGALPDVLGDQSQIVSLVQNLIGNAIKFHKPGEPPQVSLSGWRHGAWVTLAVEDQGIGIAPEDRARIFEIFKRLHTRQDYPGTGVGLSIAKRIAERHGGTITVDSQPGEGTRFTVTLPGASDESQGDGFTLT</sequence>
<dbReference type="InterPro" id="IPR035965">
    <property type="entry name" value="PAS-like_dom_sf"/>
</dbReference>
<evidence type="ECO:0000259" key="9">
    <source>
        <dbReference type="PROSITE" id="PS50112"/>
    </source>
</evidence>
<dbReference type="PANTHER" id="PTHR43304">
    <property type="entry name" value="PHYTOCHROME-LIKE PROTEIN CPH1"/>
    <property type="match status" value="1"/>
</dbReference>
<dbReference type="InterPro" id="IPR013656">
    <property type="entry name" value="PAS_4"/>
</dbReference>
<feature type="domain" description="PAS" evidence="9">
    <location>
        <begin position="330"/>
        <end position="387"/>
    </location>
</feature>
<dbReference type="SMART" id="SM00388">
    <property type="entry name" value="HisKA"/>
    <property type="match status" value="1"/>
</dbReference>
<dbReference type="InterPro" id="IPR036097">
    <property type="entry name" value="HisK_dim/P_sf"/>
</dbReference>
<evidence type="ECO:0000256" key="1">
    <source>
        <dbReference type="ARBA" id="ARBA00000085"/>
    </source>
</evidence>
<keyword evidence="12" id="KW-1185">Reference proteome</keyword>
<accession>A0A7X1ZHR9</accession>
<dbReference type="PROSITE" id="PS50112">
    <property type="entry name" value="PAS"/>
    <property type="match status" value="2"/>
</dbReference>
<feature type="transmembrane region" description="Helical" evidence="7">
    <location>
        <begin position="94"/>
        <end position="114"/>
    </location>
</feature>
<dbReference type="OrthoDB" id="7313492at2"/>
<evidence type="ECO:0000259" key="8">
    <source>
        <dbReference type="PROSITE" id="PS50109"/>
    </source>
</evidence>
<dbReference type="Gene3D" id="3.30.450.20">
    <property type="entry name" value="PAS domain"/>
    <property type="match status" value="2"/>
</dbReference>
<dbReference type="PRINTS" id="PR00344">
    <property type="entry name" value="BCTRLSENSOR"/>
</dbReference>
<dbReference type="SMART" id="SM00086">
    <property type="entry name" value="PAC"/>
    <property type="match status" value="2"/>
</dbReference>
<feature type="domain" description="PAC" evidence="10">
    <location>
        <begin position="277"/>
        <end position="329"/>
    </location>
</feature>
<dbReference type="GO" id="GO:0000155">
    <property type="term" value="F:phosphorelay sensor kinase activity"/>
    <property type="evidence" value="ECO:0007669"/>
    <property type="project" value="InterPro"/>
</dbReference>
<keyword evidence="5" id="KW-0418">Kinase</keyword>
<keyword evidence="3" id="KW-0597">Phosphoprotein</keyword>
<dbReference type="InterPro" id="IPR005467">
    <property type="entry name" value="His_kinase_dom"/>
</dbReference>
<dbReference type="FunFam" id="3.30.565.10:FF:000006">
    <property type="entry name" value="Sensor histidine kinase WalK"/>
    <property type="match status" value="1"/>
</dbReference>
<dbReference type="CDD" id="cd00082">
    <property type="entry name" value="HisKA"/>
    <property type="match status" value="1"/>
</dbReference>
<evidence type="ECO:0000256" key="2">
    <source>
        <dbReference type="ARBA" id="ARBA00012438"/>
    </source>
</evidence>
<comment type="catalytic activity">
    <reaction evidence="1">
        <text>ATP + protein L-histidine = ADP + protein N-phospho-L-histidine.</text>
        <dbReference type="EC" id="2.7.13.3"/>
    </reaction>
</comment>
<gene>
    <name evidence="11" type="ORF">GHC57_18325</name>
</gene>
<dbReference type="Gene3D" id="3.30.565.10">
    <property type="entry name" value="Histidine kinase-like ATPase, C-terminal domain"/>
    <property type="match status" value="1"/>
</dbReference>
<feature type="transmembrane region" description="Helical" evidence="7">
    <location>
        <begin position="60"/>
        <end position="82"/>
    </location>
</feature>
<protein>
    <recommendedName>
        <fullName evidence="2">histidine kinase</fullName>
        <ecNumber evidence="2">2.7.13.3</ecNumber>
    </recommendedName>
</protein>
<keyword evidence="4" id="KW-0808">Transferase</keyword>
<dbReference type="InterPro" id="IPR052162">
    <property type="entry name" value="Sensor_kinase/Photoreceptor"/>
</dbReference>
<evidence type="ECO:0000256" key="3">
    <source>
        <dbReference type="ARBA" id="ARBA00022553"/>
    </source>
</evidence>
<keyword evidence="7" id="KW-0472">Membrane</keyword>
<dbReference type="SUPFAM" id="SSF47384">
    <property type="entry name" value="Homodimeric domain of signal transducing histidine kinase"/>
    <property type="match status" value="1"/>
</dbReference>
<organism evidence="11 12">
    <name type="scientific">Roseospira navarrensis</name>
    <dbReference type="NCBI Taxonomy" id="140058"/>
    <lineage>
        <taxon>Bacteria</taxon>
        <taxon>Pseudomonadati</taxon>
        <taxon>Pseudomonadota</taxon>
        <taxon>Alphaproteobacteria</taxon>
        <taxon>Rhodospirillales</taxon>
        <taxon>Rhodospirillaceae</taxon>
        <taxon>Roseospira</taxon>
    </lineage>
</organism>
<dbReference type="SMART" id="SM00091">
    <property type="entry name" value="PAS"/>
    <property type="match status" value="2"/>
</dbReference>
<dbReference type="NCBIfam" id="TIGR00229">
    <property type="entry name" value="sensory_box"/>
    <property type="match status" value="2"/>
</dbReference>
<dbReference type="Proteomes" id="UP000434582">
    <property type="component" value="Unassembled WGS sequence"/>
</dbReference>
<keyword evidence="7" id="KW-1133">Transmembrane helix</keyword>
<dbReference type="SUPFAM" id="SSF55785">
    <property type="entry name" value="PYP-like sensor domain (PAS domain)"/>
    <property type="match status" value="2"/>
</dbReference>
<dbReference type="PROSITE" id="PS50109">
    <property type="entry name" value="HIS_KIN"/>
    <property type="match status" value="1"/>
</dbReference>
<dbReference type="Pfam" id="PF08447">
    <property type="entry name" value="PAS_3"/>
    <property type="match status" value="1"/>
</dbReference>
<evidence type="ECO:0000256" key="4">
    <source>
        <dbReference type="ARBA" id="ARBA00022679"/>
    </source>
</evidence>
<dbReference type="EC" id="2.7.13.3" evidence="2"/>
<dbReference type="RefSeq" id="WP_153346989.1">
    <property type="nucleotide sequence ID" value="NZ_WIVE01000107.1"/>
</dbReference>
<dbReference type="InterPro" id="IPR004358">
    <property type="entry name" value="Sig_transdc_His_kin-like_C"/>
</dbReference>
<dbReference type="InterPro" id="IPR003661">
    <property type="entry name" value="HisK_dim/P_dom"/>
</dbReference>
<evidence type="ECO:0000313" key="12">
    <source>
        <dbReference type="Proteomes" id="UP000434582"/>
    </source>
</evidence>
<dbReference type="PROSITE" id="PS50113">
    <property type="entry name" value="PAC"/>
    <property type="match status" value="2"/>
</dbReference>
<dbReference type="InterPro" id="IPR036890">
    <property type="entry name" value="HATPase_C_sf"/>
</dbReference>
<evidence type="ECO:0000256" key="6">
    <source>
        <dbReference type="SAM" id="MobiDB-lite"/>
    </source>
</evidence>
<evidence type="ECO:0000256" key="5">
    <source>
        <dbReference type="ARBA" id="ARBA00022777"/>
    </source>
</evidence>
<dbReference type="AlphaFoldDB" id="A0A7X1ZHR9"/>
<keyword evidence="7" id="KW-0812">Transmembrane</keyword>
<dbReference type="PANTHER" id="PTHR43304:SF1">
    <property type="entry name" value="PAC DOMAIN-CONTAINING PROTEIN"/>
    <property type="match status" value="1"/>
</dbReference>
<dbReference type="Gene3D" id="1.10.287.130">
    <property type="match status" value="1"/>
</dbReference>
<dbReference type="Pfam" id="PF02518">
    <property type="entry name" value="HATPase_c"/>
    <property type="match status" value="1"/>
</dbReference>
<dbReference type="SMART" id="SM00387">
    <property type="entry name" value="HATPase_c"/>
    <property type="match status" value="1"/>
</dbReference>
<dbReference type="SUPFAM" id="SSF55874">
    <property type="entry name" value="ATPase domain of HSP90 chaperone/DNA topoisomerase II/histidine kinase"/>
    <property type="match status" value="1"/>
</dbReference>
<reference evidence="11 12" key="1">
    <citation type="submission" date="2019-10" db="EMBL/GenBank/DDBJ databases">
        <title>Draft whole-genome sequence of the purple nonsulfur photosynthetic bacterium Roseospira navarrensis DSM 15114.</title>
        <authorList>
            <person name="Kyndt J.A."/>
            <person name="Meyer T.E."/>
        </authorList>
    </citation>
    <scope>NUCLEOTIDE SEQUENCE [LARGE SCALE GENOMIC DNA]</scope>
    <source>
        <strain evidence="11 12">DSM 15114</strain>
    </source>
</reference>
<dbReference type="InterPro" id="IPR003594">
    <property type="entry name" value="HATPase_dom"/>
</dbReference>
<feature type="region of interest" description="Disordered" evidence="6">
    <location>
        <begin position="1"/>
        <end position="21"/>
    </location>
</feature>
<feature type="transmembrane region" description="Helical" evidence="7">
    <location>
        <begin position="126"/>
        <end position="152"/>
    </location>
</feature>